<dbReference type="WBParaSite" id="SSTP_0000527400.1">
    <property type="protein sequence ID" value="SSTP_0000527400.1"/>
    <property type="gene ID" value="SSTP_0000527400"/>
</dbReference>
<evidence type="ECO:0000313" key="3">
    <source>
        <dbReference type="WBParaSite" id="SSTP_0000527400.1"/>
    </source>
</evidence>
<evidence type="ECO:0000313" key="2">
    <source>
        <dbReference type="Proteomes" id="UP000035681"/>
    </source>
</evidence>
<feature type="domain" description="BTB" evidence="1">
    <location>
        <begin position="156"/>
        <end position="216"/>
    </location>
</feature>
<dbReference type="Pfam" id="PF24937">
    <property type="entry name" value="DUF7754"/>
    <property type="match status" value="1"/>
</dbReference>
<dbReference type="InterPro" id="IPR056656">
    <property type="entry name" value="DUF7754"/>
</dbReference>
<protein>
    <submittedName>
        <fullName evidence="3 4">BTB domain-containing protein</fullName>
    </submittedName>
</protein>
<keyword evidence="2" id="KW-1185">Reference proteome</keyword>
<dbReference type="InterPro" id="IPR056658">
    <property type="entry name" value="DUF7756"/>
</dbReference>
<name>A0A0K0E700_STRER</name>
<organism evidence="3">
    <name type="scientific">Strongyloides stercoralis</name>
    <name type="common">Threadworm</name>
    <dbReference type="NCBI Taxonomy" id="6248"/>
    <lineage>
        <taxon>Eukaryota</taxon>
        <taxon>Metazoa</taxon>
        <taxon>Ecdysozoa</taxon>
        <taxon>Nematoda</taxon>
        <taxon>Chromadorea</taxon>
        <taxon>Rhabditida</taxon>
        <taxon>Tylenchina</taxon>
        <taxon>Panagrolaimomorpha</taxon>
        <taxon>Strongyloidoidea</taxon>
        <taxon>Strongyloididae</taxon>
        <taxon>Strongyloides</taxon>
    </lineage>
</organism>
<accession>A0A0K0E700</accession>
<dbReference type="Pfam" id="PF24939">
    <property type="entry name" value="DUF7756"/>
    <property type="match status" value="1"/>
</dbReference>
<dbReference type="Proteomes" id="UP000035681">
    <property type="component" value="Unplaced"/>
</dbReference>
<proteinExistence type="predicted"/>
<reference evidence="3" key="1">
    <citation type="submission" date="2015-08" db="UniProtKB">
        <authorList>
            <consortium name="WormBaseParasite"/>
        </authorList>
    </citation>
    <scope>IDENTIFICATION</scope>
</reference>
<evidence type="ECO:0000259" key="1">
    <source>
        <dbReference type="PROSITE" id="PS50097"/>
    </source>
</evidence>
<sequence length="324" mass="37610">MITSESHSINTFSDNLADLYLETHLLPGVDITFKDGDLILTENCGKMVKNSISFDTIDFIFKIKYQKCDNGNDGMILTGISKISNYEIVSKIFIKVRSFNNDGSIYKDHACICHVGTGCQPFLMEFCQSLLEGRNLHLNIEIIHKNIEVLPDFKYGDLKLEFNDDSYLFLYRNFISQNSIVIREMLKDKMKEQDIVVLKIDEPSCKEFKEMLYHIYLPNRIVRKSFTNIAKISVKYKVLSLSHKLSIQLANVEGYKWVEKIDKALQLDLKEAVVILLKSAVYTGIWDTMIYQGFDPIKHFGNEVYHELIKPNIENIKKNEWMLF</sequence>
<dbReference type="Pfam" id="PF00651">
    <property type="entry name" value="BTB"/>
    <property type="match status" value="1"/>
</dbReference>
<dbReference type="WBParaSite" id="TCONS_00001821.p1">
    <property type="protein sequence ID" value="TCONS_00001821.p1"/>
    <property type="gene ID" value="XLOC_001723"/>
</dbReference>
<dbReference type="AlphaFoldDB" id="A0A0K0E700"/>
<dbReference type="InterPro" id="IPR000210">
    <property type="entry name" value="BTB/POZ_dom"/>
</dbReference>
<dbReference type="PROSITE" id="PS50097">
    <property type="entry name" value="BTB"/>
    <property type="match status" value="1"/>
</dbReference>
<evidence type="ECO:0000313" key="4">
    <source>
        <dbReference type="WBParaSite" id="TCONS_00001821.p1"/>
    </source>
</evidence>